<keyword evidence="9" id="KW-1185">Reference proteome</keyword>
<evidence type="ECO:0000256" key="5">
    <source>
        <dbReference type="PROSITE-ProRule" id="PRU00169"/>
    </source>
</evidence>
<dbReference type="SUPFAM" id="SSF46894">
    <property type="entry name" value="C-terminal effector domain of the bipartite response regulators"/>
    <property type="match status" value="1"/>
</dbReference>
<dbReference type="PRINTS" id="PR00038">
    <property type="entry name" value="HTHLUXR"/>
</dbReference>
<feature type="domain" description="Response regulatory" evidence="7">
    <location>
        <begin position="2"/>
        <end position="120"/>
    </location>
</feature>
<keyword evidence="4" id="KW-0804">Transcription</keyword>
<proteinExistence type="predicted"/>
<dbReference type="RefSeq" id="WP_378586145.1">
    <property type="nucleotide sequence ID" value="NZ_JBHSKD010000002.1"/>
</dbReference>
<evidence type="ECO:0000256" key="2">
    <source>
        <dbReference type="ARBA" id="ARBA00023015"/>
    </source>
</evidence>
<dbReference type="InterPro" id="IPR001789">
    <property type="entry name" value="Sig_transdc_resp-reg_receiver"/>
</dbReference>
<organism evidence="8 9">
    <name type="scientific">Nocardioides taihuensis</name>
    <dbReference type="NCBI Taxonomy" id="1835606"/>
    <lineage>
        <taxon>Bacteria</taxon>
        <taxon>Bacillati</taxon>
        <taxon>Actinomycetota</taxon>
        <taxon>Actinomycetes</taxon>
        <taxon>Propionibacteriales</taxon>
        <taxon>Nocardioidaceae</taxon>
        <taxon>Nocardioides</taxon>
    </lineage>
</organism>
<dbReference type="PROSITE" id="PS00622">
    <property type="entry name" value="HTH_LUXR_1"/>
    <property type="match status" value="1"/>
</dbReference>
<dbReference type="SMART" id="SM00421">
    <property type="entry name" value="HTH_LUXR"/>
    <property type="match status" value="1"/>
</dbReference>
<protein>
    <submittedName>
        <fullName evidence="8">Response regulator</fullName>
    </submittedName>
</protein>
<dbReference type="CDD" id="cd17535">
    <property type="entry name" value="REC_NarL-like"/>
    <property type="match status" value="1"/>
</dbReference>
<dbReference type="Pfam" id="PF00072">
    <property type="entry name" value="Response_reg"/>
    <property type="match status" value="1"/>
</dbReference>
<dbReference type="InterPro" id="IPR000792">
    <property type="entry name" value="Tscrpt_reg_LuxR_C"/>
</dbReference>
<comment type="caution">
    <text evidence="8">The sequence shown here is derived from an EMBL/GenBank/DDBJ whole genome shotgun (WGS) entry which is preliminary data.</text>
</comment>
<dbReference type="EMBL" id="JBHSKD010000002">
    <property type="protein sequence ID" value="MFC5175417.1"/>
    <property type="molecule type" value="Genomic_DNA"/>
</dbReference>
<dbReference type="Pfam" id="PF00196">
    <property type="entry name" value="GerE"/>
    <property type="match status" value="1"/>
</dbReference>
<evidence type="ECO:0000256" key="1">
    <source>
        <dbReference type="ARBA" id="ARBA00022553"/>
    </source>
</evidence>
<dbReference type="CDD" id="cd06170">
    <property type="entry name" value="LuxR_C_like"/>
    <property type="match status" value="1"/>
</dbReference>
<dbReference type="InterPro" id="IPR039420">
    <property type="entry name" value="WalR-like"/>
</dbReference>
<dbReference type="PANTHER" id="PTHR43214">
    <property type="entry name" value="TWO-COMPONENT RESPONSE REGULATOR"/>
    <property type="match status" value="1"/>
</dbReference>
<dbReference type="SMART" id="SM00448">
    <property type="entry name" value="REC"/>
    <property type="match status" value="1"/>
</dbReference>
<dbReference type="SUPFAM" id="SSF52172">
    <property type="entry name" value="CheY-like"/>
    <property type="match status" value="1"/>
</dbReference>
<keyword evidence="2" id="KW-0805">Transcription regulation</keyword>
<dbReference type="InterPro" id="IPR016032">
    <property type="entry name" value="Sig_transdc_resp-reg_C-effctor"/>
</dbReference>
<name>A0ABW0BEL6_9ACTN</name>
<evidence type="ECO:0000259" key="6">
    <source>
        <dbReference type="PROSITE" id="PS50043"/>
    </source>
</evidence>
<evidence type="ECO:0000259" key="7">
    <source>
        <dbReference type="PROSITE" id="PS50110"/>
    </source>
</evidence>
<keyword evidence="1 5" id="KW-0597">Phosphoprotein</keyword>
<dbReference type="Proteomes" id="UP001596087">
    <property type="component" value="Unassembled WGS sequence"/>
</dbReference>
<dbReference type="PROSITE" id="PS50043">
    <property type="entry name" value="HTH_LUXR_2"/>
    <property type="match status" value="1"/>
</dbReference>
<evidence type="ECO:0000256" key="3">
    <source>
        <dbReference type="ARBA" id="ARBA00023125"/>
    </source>
</evidence>
<dbReference type="PROSITE" id="PS50110">
    <property type="entry name" value="RESPONSE_REGULATORY"/>
    <property type="match status" value="1"/>
</dbReference>
<evidence type="ECO:0000256" key="4">
    <source>
        <dbReference type="ARBA" id="ARBA00023163"/>
    </source>
</evidence>
<keyword evidence="3" id="KW-0238">DNA-binding</keyword>
<dbReference type="Gene3D" id="3.40.50.2300">
    <property type="match status" value="1"/>
</dbReference>
<evidence type="ECO:0000313" key="9">
    <source>
        <dbReference type="Proteomes" id="UP001596087"/>
    </source>
</evidence>
<feature type="domain" description="HTH luxR-type" evidence="6">
    <location>
        <begin position="145"/>
        <end position="210"/>
    </location>
</feature>
<sequence length="217" mass="23157">MRVVVVDDEPLVRQGLRLVLERDEELHIVGEGEDGLAAVRLAHQHRPDVVLVDIRMPRLDGIEATRRITADPGLRAVRVVVLTTFADDALLVAAVRAGAVGYLLKSMPPEEIRAAVRAAAGGEVALAPLLVERLVREHAEARVAPSPLLGRLTGRETEVLRAIAAGRSNGEIAAALFLGEGTVKTHVAAILRKLEVRDRTQAAVAAYELGLVRPGGA</sequence>
<feature type="modified residue" description="4-aspartylphosphate" evidence="5">
    <location>
        <position position="53"/>
    </location>
</feature>
<dbReference type="InterPro" id="IPR011006">
    <property type="entry name" value="CheY-like_superfamily"/>
</dbReference>
<evidence type="ECO:0000313" key="8">
    <source>
        <dbReference type="EMBL" id="MFC5175417.1"/>
    </source>
</evidence>
<accession>A0ABW0BEL6</accession>
<dbReference type="PANTHER" id="PTHR43214:SF24">
    <property type="entry name" value="TRANSCRIPTIONAL REGULATORY PROTEIN NARL-RELATED"/>
    <property type="match status" value="1"/>
</dbReference>
<gene>
    <name evidence="8" type="ORF">ACFPGP_01955</name>
</gene>
<dbReference type="InterPro" id="IPR058245">
    <property type="entry name" value="NreC/VraR/RcsB-like_REC"/>
</dbReference>
<reference evidence="9" key="1">
    <citation type="journal article" date="2019" name="Int. J. Syst. Evol. Microbiol.">
        <title>The Global Catalogue of Microorganisms (GCM) 10K type strain sequencing project: providing services to taxonomists for standard genome sequencing and annotation.</title>
        <authorList>
            <consortium name="The Broad Institute Genomics Platform"/>
            <consortium name="The Broad Institute Genome Sequencing Center for Infectious Disease"/>
            <person name="Wu L."/>
            <person name="Ma J."/>
        </authorList>
    </citation>
    <scope>NUCLEOTIDE SEQUENCE [LARGE SCALE GENOMIC DNA]</scope>
    <source>
        <strain evidence="9">DFY41</strain>
    </source>
</reference>